<evidence type="ECO:0000256" key="5">
    <source>
        <dbReference type="ARBA" id="ARBA00022989"/>
    </source>
</evidence>
<keyword evidence="8" id="KW-0449">Lipoprotein</keyword>
<proteinExistence type="inferred from homology"/>
<evidence type="ECO:0000256" key="2">
    <source>
        <dbReference type="ARBA" id="ARBA00022670"/>
    </source>
</evidence>
<keyword evidence="2" id="KW-0645">Protease</keyword>
<keyword evidence="5 7" id="KW-1133">Transmembrane helix</keyword>
<dbReference type="AlphaFoldDB" id="A0A3B1DNJ5"/>
<evidence type="ECO:0000256" key="4">
    <source>
        <dbReference type="ARBA" id="ARBA00022801"/>
    </source>
</evidence>
<accession>A0A3B1DNJ5</accession>
<reference evidence="8" key="1">
    <citation type="submission" date="2018-06" db="EMBL/GenBank/DDBJ databases">
        <authorList>
            <person name="Zhirakovskaya E."/>
        </authorList>
    </citation>
    <scope>NUCLEOTIDE SEQUENCE</scope>
</reference>
<evidence type="ECO:0000256" key="1">
    <source>
        <dbReference type="ARBA" id="ARBA00022475"/>
    </source>
</evidence>
<dbReference type="HAMAP" id="MF_00161">
    <property type="entry name" value="LspA"/>
    <property type="match status" value="1"/>
</dbReference>
<name>A0A3B1DNJ5_9ZZZZ</name>
<keyword evidence="4 8" id="KW-0378">Hydrolase</keyword>
<dbReference type="GO" id="GO:0006508">
    <property type="term" value="P:proteolysis"/>
    <property type="evidence" value="ECO:0007669"/>
    <property type="project" value="UniProtKB-KW"/>
</dbReference>
<feature type="transmembrane region" description="Helical" evidence="7">
    <location>
        <begin position="67"/>
        <end position="85"/>
    </location>
</feature>
<protein>
    <submittedName>
        <fullName evidence="8">Lipoprotein signal peptidase</fullName>
        <ecNumber evidence="8">3.4.23.36</ecNumber>
    </submittedName>
</protein>
<dbReference type="GO" id="GO:0016020">
    <property type="term" value="C:membrane"/>
    <property type="evidence" value="ECO:0007669"/>
    <property type="project" value="InterPro"/>
</dbReference>
<dbReference type="Pfam" id="PF01252">
    <property type="entry name" value="Peptidase_A8"/>
    <property type="match status" value="1"/>
</dbReference>
<gene>
    <name evidence="8" type="ORF">MNBD_NITROSPIRAE02-604</name>
</gene>
<feature type="transmembrane region" description="Helical" evidence="7">
    <location>
        <begin position="129"/>
        <end position="149"/>
    </location>
</feature>
<sequence>MLSHIKKPAITCFIISLIVLVLDQATKLIIVRYLHPYETIQILPFFRIVSVRNPGAAFGMFQGLGPIFFIIISFIAIGIISFMIIKGKDDGLSLSFILGGALGNLVDRIRLGHVVDFLDIYVGKYHWPAFNVADSALTLGIVLLFYRAVINRGSSDFSS</sequence>
<evidence type="ECO:0000313" key="8">
    <source>
        <dbReference type="EMBL" id="VAX30307.1"/>
    </source>
</evidence>
<dbReference type="EMBL" id="UOGH01000158">
    <property type="protein sequence ID" value="VAX30307.1"/>
    <property type="molecule type" value="Genomic_DNA"/>
</dbReference>
<dbReference type="PRINTS" id="PR00781">
    <property type="entry name" value="LIPOSIGPTASE"/>
</dbReference>
<dbReference type="PANTHER" id="PTHR33695:SF1">
    <property type="entry name" value="LIPOPROTEIN SIGNAL PEPTIDASE"/>
    <property type="match status" value="1"/>
</dbReference>
<dbReference type="EC" id="3.4.23.36" evidence="8"/>
<evidence type="ECO:0000256" key="3">
    <source>
        <dbReference type="ARBA" id="ARBA00022692"/>
    </source>
</evidence>
<evidence type="ECO:0000256" key="7">
    <source>
        <dbReference type="SAM" id="Phobius"/>
    </source>
</evidence>
<evidence type="ECO:0000256" key="6">
    <source>
        <dbReference type="ARBA" id="ARBA00023136"/>
    </source>
</evidence>
<dbReference type="InterPro" id="IPR001872">
    <property type="entry name" value="Peptidase_A8"/>
</dbReference>
<keyword evidence="6 7" id="KW-0472">Membrane</keyword>
<dbReference type="PROSITE" id="PS00855">
    <property type="entry name" value="SPASE_II"/>
    <property type="match status" value="1"/>
</dbReference>
<dbReference type="GO" id="GO:0004190">
    <property type="term" value="F:aspartic-type endopeptidase activity"/>
    <property type="evidence" value="ECO:0007669"/>
    <property type="project" value="UniProtKB-EC"/>
</dbReference>
<dbReference type="NCBIfam" id="TIGR00077">
    <property type="entry name" value="lspA"/>
    <property type="match status" value="1"/>
</dbReference>
<organism evidence="8">
    <name type="scientific">hydrothermal vent metagenome</name>
    <dbReference type="NCBI Taxonomy" id="652676"/>
    <lineage>
        <taxon>unclassified sequences</taxon>
        <taxon>metagenomes</taxon>
        <taxon>ecological metagenomes</taxon>
    </lineage>
</organism>
<dbReference type="PANTHER" id="PTHR33695">
    <property type="entry name" value="LIPOPROTEIN SIGNAL PEPTIDASE"/>
    <property type="match status" value="1"/>
</dbReference>
<feature type="transmembrane region" description="Helical" evidence="7">
    <location>
        <begin position="92"/>
        <end position="109"/>
    </location>
</feature>
<keyword evidence="1" id="KW-1003">Cell membrane</keyword>
<keyword evidence="3 7" id="KW-0812">Transmembrane</keyword>